<dbReference type="Proteomes" id="UP000638043">
    <property type="component" value="Unassembled WGS sequence"/>
</dbReference>
<dbReference type="InterPro" id="IPR001296">
    <property type="entry name" value="Glyco_trans_1"/>
</dbReference>
<dbReference type="PANTHER" id="PTHR45947">
    <property type="entry name" value="SULFOQUINOVOSYL TRANSFERASE SQD2"/>
    <property type="match status" value="1"/>
</dbReference>
<sequence length="366" mass="40114">MIVHEWLERSGGAENVVEAMREVFPDAPLWSLWDASEGRFGAHTRETVLAKSPLKGKKALSLPLMPLVWRNLPKIDAEWMLISSHLFAHHARFGGKSSIPKLVYAHTPARYIWTPELDGRGRSKAARLAASALKPLDRRRAQEPVAIAGNSRFIAQRIADTWQRDAEVIYPPVSIEAFLQEEPLSSADQKVLESLPGEYLLGVSRFVPYKQLETAIFAGRASGLPVVLAGRGPDRERLEQIALNAHPGRVHFVDHPSFPLLKSLMHKAHALVFAAIEDFGIVPVEAMASGTPVLANAIGGASESVIDGVTGAHLHDCQSESALLEAVEKVSSVSPKACVARAKEFDISHFKVNIKRFVENSLSMVE</sequence>
<reference evidence="5" key="1">
    <citation type="journal article" date="2019" name="Int. J. Syst. Evol. Microbiol.">
        <title>The Global Catalogue of Microorganisms (GCM) 10K type strain sequencing project: providing services to taxonomists for standard genome sequencing and annotation.</title>
        <authorList>
            <consortium name="The Broad Institute Genomics Platform"/>
            <consortium name="The Broad Institute Genome Sequencing Center for Infectious Disease"/>
            <person name="Wu L."/>
            <person name="Ma J."/>
        </authorList>
    </citation>
    <scope>NUCLEOTIDE SEQUENCE [LARGE SCALE GENOMIC DNA]</scope>
    <source>
        <strain evidence="5">CGMCC 4.7181</strain>
    </source>
</reference>
<dbReference type="Pfam" id="PF00534">
    <property type="entry name" value="Glycos_transf_1"/>
    <property type="match status" value="1"/>
</dbReference>
<protein>
    <recommendedName>
        <fullName evidence="1">D-inositol 3-phosphate glycosyltransferase</fullName>
    </recommendedName>
</protein>
<dbReference type="PANTHER" id="PTHR45947:SF3">
    <property type="entry name" value="SULFOQUINOVOSYL TRANSFERASE SQD2"/>
    <property type="match status" value="1"/>
</dbReference>
<dbReference type="RefSeq" id="WP_229661302.1">
    <property type="nucleotide sequence ID" value="NZ_BMMQ01000008.1"/>
</dbReference>
<accession>A0ABQ2N332</accession>
<keyword evidence="2 4" id="KW-0808">Transferase</keyword>
<keyword evidence="5" id="KW-1185">Reference proteome</keyword>
<proteinExistence type="predicted"/>
<evidence type="ECO:0000256" key="1">
    <source>
        <dbReference type="ARBA" id="ARBA00021292"/>
    </source>
</evidence>
<dbReference type="InterPro" id="IPR050194">
    <property type="entry name" value="Glycosyltransferase_grp1"/>
</dbReference>
<comment type="caution">
    <text evidence="4">The sequence shown here is derived from an EMBL/GenBank/DDBJ whole genome shotgun (WGS) entry which is preliminary data.</text>
</comment>
<evidence type="ECO:0000259" key="3">
    <source>
        <dbReference type="Pfam" id="PF00534"/>
    </source>
</evidence>
<name>A0ABQ2N332_9MICO</name>
<feature type="domain" description="Glycosyl transferase family 1" evidence="3">
    <location>
        <begin position="195"/>
        <end position="333"/>
    </location>
</feature>
<dbReference type="GO" id="GO:0016740">
    <property type="term" value="F:transferase activity"/>
    <property type="evidence" value="ECO:0007669"/>
    <property type="project" value="UniProtKB-KW"/>
</dbReference>
<dbReference type="Gene3D" id="3.40.50.2000">
    <property type="entry name" value="Glycogen Phosphorylase B"/>
    <property type="match status" value="1"/>
</dbReference>
<dbReference type="SUPFAM" id="SSF53756">
    <property type="entry name" value="UDP-Glycosyltransferase/glycogen phosphorylase"/>
    <property type="match status" value="1"/>
</dbReference>
<dbReference type="EMBL" id="BMMQ01000008">
    <property type="protein sequence ID" value="GGO66267.1"/>
    <property type="molecule type" value="Genomic_DNA"/>
</dbReference>
<evidence type="ECO:0000313" key="5">
    <source>
        <dbReference type="Proteomes" id="UP000638043"/>
    </source>
</evidence>
<evidence type="ECO:0000313" key="4">
    <source>
        <dbReference type="EMBL" id="GGO66267.1"/>
    </source>
</evidence>
<evidence type="ECO:0000256" key="2">
    <source>
        <dbReference type="ARBA" id="ARBA00022679"/>
    </source>
</evidence>
<organism evidence="4 5">
    <name type="scientific">Microbacterium nanhaiense</name>
    <dbReference type="NCBI Taxonomy" id="1301026"/>
    <lineage>
        <taxon>Bacteria</taxon>
        <taxon>Bacillati</taxon>
        <taxon>Actinomycetota</taxon>
        <taxon>Actinomycetes</taxon>
        <taxon>Micrococcales</taxon>
        <taxon>Microbacteriaceae</taxon>
        <taxon>Microbacterium</taxon>
    </lineage>
</organism>
<gene>
    <name evidence="4" type="ORF">GCM10010910_25340</name>
</gene>